<dbReference type="InterPro" id="IPR050964">
    <property type="entry name" value="Striated_Muscle_Regulatory"/>
</dbReference>
<dbReference type="InterPro" id="IPR013783">
    <property type="entry name" value="Ig-like_fold"/>
</dbReference>
<sequence>MLVVLTLVLGLIVGAIVAETVVRRQVRLDNGTVWITSQVDRKAARLNVRAAQIEAGVDAPSHGFDVLQHDDVTLMTAGTRLGGIDAATLHMTDAPPIPDAATVALGGNVAAMLDDATGEVWTADASDPSALSAMAARRGAARMSLGAGGLIAVDHRGTAYGYRPADGMVLSLPSGAGPTEPAREIGSLSGGERLDAGFLTVVDGVPVIVAEGTAVWPSGSVRVDAGASPSPQLPPADDGQSGWVALAGEGTLAVVDLAGARIRTHATSGTGAPAVPVSVGGCVYAAWAQEANNFARLCDAGNAEDVAGNDAADRLPLSTLNGMTATAVPTFRVNHRIVVLNDVVTGAAWQPDAGGDAFDLAWDDARAERAEDDDTAERATDTRPEFGESCAQESGSIMAVDDEPDARAGAMRVLDVLRNDEQTDCSVLRIVRVGATSDPAVDVDVVGDGRFLQLDASGAGPGTVSFTYDVDDGRGRRSSATVALRLHDAATNAAPVWDGTPPAYDVEQSGTLTVNALDGAHDPEGDPLTLTDAAVRNTTQAAVSVRADGRLVVHAGSMAPGRMIIDVTASDGSANATGELHVSVHPAGTLPARIDPLSASAEPGETIAVRLGSAVHGSGASEPRLVDVRAPEGTEAAMDGSALAFDFRTATPGTHYVPYTVAQGGVESAGVARVDVAADAGGERRPVAVNDVALFDLALTATAEPLANDVDPSGGVLAVTSAQSTVDGVEVAVRDHRDVVVTARTMPSGPLMVTYTVANGVGTATGGIVVHPPSAPRSDVLVARDATASVRTGGVVSVDVLDHVLAPHGSVPRLIGGEPDDPAAFRGLTFVSGSAVRYQASDEAGTFPVTYTVEDGSGGTASGTISFVVHAADGDAKPAPEPRDVEARIVAGGTVRVEIPLTGIDADGDDVVLSGLGTTPPKLGRVVRSDATGLLYEAYRDSSGTDVFTYAVEDWTGQRAQGTVRVGVTATDAAATGVHALDDAVTMRPGAAASVDVTANDIAPYGAELTVDGAPEARGVSDVMTDGGTIRFTALAEGTAYVAYTVRDGVGMSDSAVLTVTVSDDAPPEPPTARDGRIAPEATIDKRSVTADVAPWISGSSGDAGRLVVAVHESAAAFARMEGGGATSTAVTVTLADRPLAVPYTVTDVASGLSATAFIHVPAYGVFPPTLRPRAPRLEVRSGETIVIPVADHVRVGAGKTAAIASPESVSATKSDGSAAYVDAYTLRFSAPARYAGPASITFTATDEVTAAEIPTDRIGTGGIGAGGIGTDAADADSGATSPDPSGSPRAPRIVNSAVLTLPITVIGEETAPPSFSSGVVDVAAGEPAQVISLAELTRTSGADANGADGTDGADGYVYGSEGLDGPVTAGVDRSGRLTVSARRDATPGTLVSVPFIIDYGAGTLTSGIMVRVVASTRPLARITPADVQARAGETVAIDIGLHAYNPFPDAPLAIVGASSANVSDDAAPHLEWANDGSTLTLTVPSSARVMTAVVTVTVADGTRDPARHVTGAFTVTVSDRPDAPLLSPVTETPTDGTVTLRFTPGAHNGSPVTEYRVDYEGGSRSCGLSTVCRIDGLANGRTYVFTVLALNAVGWSDPSNAVEVRPDRPPSAVGAVSATAGRESVHAAWDPPVYEGTPPDRYTATLRGSNGLTATVQTPGTSVDFAVPRASIADGVRFTVTVRAHNAAGDGEESAPSGPVAPWSAPDPPVVALTRQSGGRTVRVTVTPGDMRNAGCAAIMLAGAVEQRLDCPQSAAPDGGRHATADFTVGAGDLGRRLTVTATVIPSAAVGAVTASASLEPELAHEIGVPSDVRVSGADDRCTVRWTRRGRADSVEVQVDSLGARVVDATDGSATFTLAPWQRCGRATVRQGLDGAWGAAAEASGQYVYRTAAVIDADMRLRWDPSDPDVIRVEHGTTETFGQPVRQYVLSVNGVIVPWRPGTTAIALGANAVPAAPRYVWRLTVIGVDPALDAATGDEIVTGLRAAADPRSASEGPGRAHDAATLYMPAMRPPFTFVPNASPFVASSFAASSSAASPFAASGSLAGGKGGTP</sequence>
<reference evidence="6 7" key="1">
    <citation type="submission" date="2020-02" db="EMBL/GenBank/DDBJ databases">
        <title>Characterization of phylogenetic diversity of novel bifidobacterial species isolated in Czech ZOOs.</title>
        <authorList>
            <person name="Lugli G.A."/>
            <person name="Vera N.B."/>
            <person name="Ventura M."/>
        </authorList>
    </citation>
    <scope>NUCLEOTIDE SEQUENCE [LARGE SCALE GENOMIC DNA]</scope>
    <source>
        <strain evidence="6 7">DSM 109958</strain>
    </source>
</reference>
<feature type="region of interest" description="Disordered" evidence="4">
    <location>
        <begin position="1269"/>
        <end position="1292"/>
    </location>
</feature>
<feature type="compositionally biased region" description="Basic and acidic residues" evidence="4">
    <location>
        <begin position="376"/>
        <end position="386"/>
    </location>
</feature>
<dbReference type="Pfam" id="PF17963">
    <property type="entry name" value="Big_9"/>
    <property type="match status" value="6"/>
</dbReference>
<keyword evidence="7" id="KW-1185">Reference proteome</keyword>
<dbReference type="SUPFAM" id="SSF49265">
    <property type="entry name" value="Fibronectin type III"/>
    <property type="match status" value="1"/>
</dbReference>
<organism evidence="6 7">
    <name type="scientific">Bifidobacterium moraviense</name>
    <dbReference type="NCBI Taxonomy" id="2675323"/>
    <lineage>
        <taxon>Bacteria</taxon>
        <taxon>Bacillati</taxon>
        <taxon>Actinomycetota</taxon>
        <taxon>Actinomycetes</taxon>
        <taxon>Bifidobacteriales</taxon>
        <taxon>Bifidobacteriaceae</taxon>
        <taxon>Bifidobacterium</taxon>
    </lineage>
</organism>
<dbReference type="CDD" id="cd00063">
    <property type="entry name" value="FN3"/>
    <property type="match status" value="2"/>
</dbReference>
<keyword evidence="3" id="KW-0624">Polysaccharide degradation</keyword>
<accession>A0A7Y0F1X5</accession>
<keyword evidence="3" id="KW-0119">Carbohydrate metabolism</keyword>
<dbReference type="InterPro" id="IPR003961">
    <property type="entry name" value="FN3_dom"/>
</dbReference>
<dbReference type="RefSeq" id="WP_169275663.1">
    <property type="nucleotide sequence ID" value="NZ_JAAIIH010000006.1"/>
</dbReference>
<dbReference type="PANTHER" id="PTHR13817:SF73">
    <property type="entry name" value="FIBRONECTIN TYPE-III DOMAIN-CONTAINING PROTEIN"/>
    <property type="match status" value="1"/>
</dbReference>
<dbReference type="PANTHER" id="PTHR13817">
    <property type="entry name" value="TITIN"/>
    <property type="match status" value="1"/>
</dbReference>
<name>A0A7Y0F1X5_9BIFI</name>
<dbReference type="EMBL" id="JAAIIH010000006">
    <property type="protein sequence ID" value="NMN00522.1"/>
    <property type="molecule type" value="Genomic_DNA"/>
</dbReference>
<proteinExistence type="predicted"/>
<evidence type="ECO:0000313" key="6">
    <source>
        <dbReference type="EMBL" id="NMN00522.1"/>
    </source>
</evidence>
<feature type="domain" description="Fibronectin type-III" evidence="5">
    <location>
        <begin position="1613"/>
        <end position="1708"/>
    </location>
</feature>
<dbReference type="Pfam" id="PF00041">
    <property type="entry name" value="fn3"/>
    <property type="match status" value="2"/>
</dbReference>
<evidence type="ECO:0000256" key="4">
    <source>
        <dbReference type="SAM" id="MobiDB-lite"/>
    </source>
</evidence>
<dbReference type="Gene3D" id="2.60.40.10">
    <property type="entry name" value="Immunoglobulins"/>
    <property type="match status" value="2"/>
</dbReference>
<keyword evidence="2" id="KW-0326">Glycosidase</keyword>
<dbReference type="InterPro" id="IPR036116">
    <property type="entry name" value="FN3_sf"/>
</dbReference>
<feature type="domain" description="Fibronectin type-III" evidence="5">
    <location>
        <begin position="1521"/>
        <end position="1611"/>
    </location>
</feature>
<gene>
    <name evidence="6" type="ORF">G1C96_1101</name>
</gene>
<keyword evidence="1" id="KW-0677">Repeat</keyword>
<dbReference type="GO" id="GO:0000272">
    <property type="term" value="P:polysaccharide catabolic process"/>
    <property type="evidence" value="ECO:0007669"/>
    <property type="project" value="UniProtKB-KW"/>
</dbReference>
<dbReference type="SMART" id="SM00060">
    <property type="entry name" value="FN3"/>
    <property type="match status" value="2"/>
</dbReference>
<protein>
    <submittedName>
        <fullName evidence="6">Large protein with C-terminal fibronectin type III domain</fullName>
    </submittedName>
</protein>
<keyword evidence="2" id="KW-0378">Hydrolase</keyword>
<dbReference type="PROSITE" id="PS50853">
    <property type="entry name" value="FN3"/>
    <property type="match status" value="2"/>
</dbReference>
<evidence type="ECO:0000256" key="1">
    <source>
        <dbReference type="ARBA" id="ARBA00022737"/>
    </source>
</evidence>
<comment type="caution">
    <text evidence="6">The sequence shown here is derived from an EMBL/GenBank/DDBJ whole genome shotgun (WGS) entry which is preliminary data.</text>
</comment>
<evidence type="ECO:0000256" key="2">
    <source>
        <dbReference type="ARBA" id="ARBA00023295"/>
    </source>
</evidence>
<evidence type="ECO:0000259" key="5">
    <source>
        <dbReference type="PROSITE" id="PS50853"/>
    </source>
</evidence>
<evidence type="ECO:0000313" key="7">
    <source>
        <dbReference type="Proteomes" id="UP000588277"/>
    </source>
</evidence>
<evidence type="ECO:0000256" key="3">
    <source>
        <dbReference type="ARBA" id="ARBA00023326"/>
    </source>
</evidence>
<feature type="region of interest" description="Disordered" evidence="4">
    <location>
        <begin position="368"/>
        <end position="388"/>
    </location>
</feature>
<feature type="compositionally biased region" description="Low complexity" evidence="4">
    <location>
        <begin position="1271"/>
        <end position="1282"/>
    </location>
</feature>
<dbReference type="GO" id="GO:0016798">
    <property type="term" value="F:hydrolase activity, acting on glycosyl bonds"/>
    <property type="evidence" value="ECO:0007669"/>
    <property type="project" value="UniProtKB-KW"/>
</dbReference>
<dbReference type="Proteomes" id="UP000588277">
    <property type="component" value="Unassembled WGS sequence"/>
</dbReference>